<dbReference type="RefSeq" id="WP_011249097.1">
    <property type="nucleotide sequence ID" value="NC_006624.1"/>
</dbReference>
<dbReference type="CDD" id="cd00090">
    <property type="entry name" value="HTH_ARSR"/>
    <property type="match status" value="1"/>
</dbReference>
<dbReference type="InParanoid" id="Q5JFH4"/>
<proteinExistence type="predicted"/>
<dbReference type="AlphaFoldDB" id="Q5JFH4"/>
<organism evidence="3 4">
    <name type="scientific">Thermococcus kodakarensis (strain ATCC BAA-918 / JCM 12380 / KOD1)</name>
    <name type="common">Pyrococcus kodakaraensis (strain KOD1)</name>
    <dbReference type="NCBI Taxonomy" id="69014"/>
    <lineage>
        <taxon>Archaea</taxon>
        <taxon>Methanobacteriati</taxon>
        <taxon>Methanobacteriota</taxon>
        <taxon>Thermococci</taxon>
        <taxon>Thermococcales</taxon>
        <taxon>Thermococcaceae</taxon>
        <taxon>Thermococcus</taxon>
    </lineage>
</organism>
<keyword evidence="1" id="KW-1133">Transmembrane helix</keyword>
<keyword evidence="1" id="KW-0472">Membrane</keyword>
<protein>
    <submittedName>
        <fullName evidence="3">Predicted transcription regulator, containing cell wall binding repeat 2 and DNA-binding HTH domains</fullName>
    </submittedName>
</protein>
<dbReference type="PhylomeDB" id="Q5JFH4"/>
<dbReference type="GO" id="GO:0003677">
    <property type="term" value="F:DNA binding"/>
    <property type="evidence" value="ECO:0007669"/>
    <property type="project" value="UniProtKB-KW"/>
</dbReference>
<gene>
    <name evidence="3" type="ordered locus">TK0142</name>
</gene>
<dbReference type="EnsemblBacteria" id="BAD84331">
    <property type="protein sequence ID" value="BAD84331"/>
    <property type="gene ID" value="TK0142"/>
</dbReference>
<evidence type="ECO:0000259" key="2">
    <source>
        <dbReference type="Pfam" id="PF24034"/>
    </source>
</evidence>
<dbReference type="SUPFAM" id="SSF46785">
    <property type="entry name" value="Winged helix' DNA-binding domain"/>
    <property type="match status" value="1"/>
</dbReference>
<dbReference type="Proteomes" id="UP000000536">
    <property type="component" value="Chromosome"/>
</dbReference>
<dbReference type="PATRIC" id="fig|69014.16.peg.142"/>
<dbReference type="InterPro" id="IPR011991">
    <property type="entry name" value="ArsR-like_HTH"/>
</dbReference>
<dbReference type="InterPro" id="IPR036390">
    <property type="entry name" value="WH_DNA-bd_sf"/>
</dbReference>
<dbReference type="HOGENOM" id="CLU_830601_0_0_2"/>
<dbReference type="EMBL" id="AP006878">
    <property type="protein sequence ID" value="BAD84331.1"/>
    <property type="molecule type" value="Genomic_DNA"/>
</dbReference>
<dbReference type="GeneID" id="78446647"/>
<keyword evidence="1" id="KW-0812">Transmembrane</keyword>
<dbReference type="InterPro" id="IPR036388">
    <property type="entry name" value="WH-like_DNA-bd_sf"/>
</dbReference>
<dbReference type="Pfam" id="PF24034">
    <property type="entry name" value="DUF7343"/>
    <property type="match status" value="1"/>
</dbReference>
<reference evidence="3 4" key="1">
    <citation type="journal article" date="2005" name="Genome Res.">
        <title>Complete genome sequence of the hyperthermophilic archaeon Thermococcus kodakaraensis KOD1 and comparison with Pyrococcus genomes.</title>
        <authorList>
            <person name="Fukui T."/>
            <person name="Atomi H."/>
            <person name="Kanai T."/>
            <person name="Matsumi R."/>
            <person name="Fujiwara S."/>
            <person name="Imanaka T."/>
        </authorList>
    </citation>
    <scope>NUCLEOTIDE SEQUENCE [LARGE SCALE GENOMIC DNA]</scope>
    <source>
        <strain evidence="4">ATCC BAA-918 / JCM 12380 / KOD1</strain>
    </source>
</reference>
<dbReference type="STRING" id="69014.TK0142"/>
<dbReference type="InterPro" id="IPR007253">
    <property type="entry name" value="Cell_wall-bd_2"/>
</dbReference>
<dbReference type="InterPro" id="IPR055767">
    <property type="entry name" value="DUF7343"/>
</dbReference>
<dbReference type="PANTHER" id="PTHR30032">
    <property type="entry name" value="N-ACETYLMURAMOYL-L-ALANINE AMIDASE-RELATED"/>
    <property type="match status" value="1"/>
</dbReference>
<dbReference type="InterPro" id="IPR051922">
    <property type="entry name" value="Bact_Sporulation_Assoc"/>
</dbReference>
<evidence type="ECO:0000313" key="4">
    <source>
        <dbReference type="Proteomes" id="UP000000536"/>
    </source>
</evidence>
<evidence type="ECO:0000313" key="3">
    <source>
        <dbReference type="EMBL" id="BAD84331.1"/>
    </source>
</evidence>
<feature type="transmembrane region" description="Helical" evidence="1">
    <location>
        <begin position="230"/>
        <end position="252"/>
    </location>
</feature>
<feature type="domain" description="DUF7343" evidence="2">
    <location>
        <begin position="266"/>
        <end position="326"/>
    </location>
</feature>
<name>Q5JFH4_THEKO</name>
<dbReference type="PANTHER" id="PTHR30032:SF4">
    <property type="entry name" value="AMIDASE ENHANCER"/>
    <property type="match status" value="1"/>
</dbReference>
<dbReference type="Pfam" id="PF04122">
    <property type="entry name" value="CW_binding_2"/>
    <property type="match status" value="1"/>
</dbReference>
<sequence length="334" mass="37157">MGRKIPAVAVIALFLFPLLLPTASGQNQDYEYDLIIVRNDDLIDYIVALPYSKHLDVPILPVNPQELDPATLAQLQSYEQFGWYHVLVIGDYQAISQRVQEQLMSLGFQVTRIGGETRVDTAAKLAEEFYPSGIDAVVLASASDYGSALAAARWAMAYDRPFLLTNPSNISQSVKDTLARLKPETVILIGAGLSKNIEKELQDMGYNTYWLQENITISVPTSTVPEGINWGYVVGAVVLTLAVAIPASLYYAKKKWAANRVPIEVLTEKERAVVKAILENGGTIKQEELPELTGYSRPTISRIIQELEKKQLVEREKTGKTFIVKLTKEIIMRD</sequence>
<dbReference type="KEGG" id="tko:TK0142"/>
<dbReference type="eggNOG" id="arCOG00395">
    <property type="taxonomic scope" value="Archaea"/>
</dbReference>
<dbReference type="Gene3D" id="1.10.10.10">
    <property type="entry name" value="Winged helix-like DNA-binding domain superfamily/Winged helix DNA-binding domain"/>
    <property type="match status" value="1"/>
</dbReference>
<evidence type="ECO:0000256" key="1">
    <source>
        <dbReference type="SAM" id="Phobius"/>
    </source>
</evidence>
<dbReference type="OrthoDB" id="85590at2157"/>
<accession>Q5JFH4</accession>
<keyword evidence="3" id="KW-0238">DNA-binding</keyword>
<keyword evidence="4" id="KW-1185">Reference proteome</keyword>